<name>A0A645ITI3_9ZZZZ</name>
<protein>
    <recommendedName>
        <fullName evidence="1">SH3b domain-containing protein</fullName>
    </recommendedName>
</protein>
<feature type="domain" description="SH3b" evidence="1">
    <location>
        <begin position="1"/>
        <end position="53"/>
    </location>
</feature>
<reference evidence="2" key="1">
    <citation type="submission" date="2019-08" db="EMBL/GenBank/DDBJ databases">
        <authorList>
            <person name="Kucharzyk K."/>
            <person name="Murdoch R.W."/>
            <person name="Higgins S."/>
            <person name="Loffler F."/>
        </authorList>
    </citation>
    <scope>NUCLEOTIDE SEQUENCE</scope>
</reference>
<evidence type="ECO:0000259" key="1">
    <source>
        <dbReference type="PROSITE" id="PS51781"/>
    </source>
</evidence>
<dbReference type="PANTHER" id="PTHR34408">
    <property type="entry name" value="FAMILY PROTEIN, PUTATIVE-RELATED"/>
    <property type="match status" value="1"/>
</dbReference>
<dbReference type="AlphaFoldDB" id="A0A645ITI3"/>
<dbReference type="Pfam" id="PF08239">
    <property type="entry name" value="SH3_3"/>
    <property type="match status" value="2"/>
</dbReference>
<accession>A0A645ITI3</accession>
<comment type="caution">
    <text evidence="2">The sequence shown here is derived from an EMBL/GenBank/DDBJ whole genome shotgun (WGS) entry which is preliminary data.</text>
</comment>
<dbReference type="SMART" id="SM00287">
    <property type="entry name" value="SH3b"/>
    <property type="match status" value="2"/>
</dbReference>
<dbReference type="PROSITE" id="PS51781">
    <property type="entry name" value="SH3B"/>
    <property type="match status" value="2"/>
</dbReference>
<proteinExistence type="predicted"/>
<organism evidence="2">
    <name type="scientific">bioreactor metagenome</name>
    <dbReference type="NCBI Taxonomy" id="1076179"/>
    <lineage>
        <taxon>unclassified sequences</taxon>
        <taxon>metagenomes</taxon>
        <taxon>ecological metagenomes</taxon>
    </lineage>
</organism>
<evidence type="ECO:0000313" key="2">
    <source>
        <dbReference type="EMBL" id="MPN51704.1"/>
    </source>
</evidence>
<dbReference type="InterPro" id="IPR003646">
    <property type="entry name" value="SH3-like_bac-type"/>
</dbReference>
<sequence>MRTGPDTRYNSLGKLKRNTSVKVIGSFGGWYQIEVPSAKLTGYTLAKYVTLTSTVKTDTTTGVVTGTLNLRAQASSSSSSKILLTMPKGSVVTVYSTVNGWCSVDYQGTKGYCSAAYLRIG</sequence>
<dbReference type="PANTHER" id="PTHR34408:SF1">
    <property type="entry name" value="GLYCOSYL HYDROLASE FAMILY 19 DOMAIN-CONTAINING PROTEIN HI_1415"/>
    <property type="match status" value="1"/>
</dbReference>
<dbReference type="Gene3D" id="2.30.30.40">
    <property type="entry name" value="SH3 Domains"/>
    <property type="match status" value="2"/>
</dbReference>
<dbReference type="EMBL" id="VSSQ01117092">
    <property type="protein sequence ID" value="MPN51704.1"/>
    <property type="molecule type" value="Genomic_DNA"/>
</dbReference>
<dbReference type="InterPro" id="IPR052354">
    <property type="entry name" value="Cell_Wall_Dynamics_Protein"/>
</dbReference>
<feature type="domain" description="SH3b" evidence="1">
    <location>
        <begin position="59"/>
        <end position="121"/>
    </location>
</feature>
<gene>
    <name evidence="2" type="ORF">SDC9_199353</name>
</gene>